<keyword evidence="2" id="KW-1185">Reference proteome</keyword>
<dbReference type="Proteomes" id="UP001346149">
    <property type="component" value="Unassembled WGS sequence"/>
</dbReference>
<accession>A0AAN7LQ94</accession>
<dbReference type="AlphaFoldDB" id="A0AAN7LQ94"/>
<proteinExistence type="predicted"/>
<evidence type="ECO:0000313" key="2">
    <source>
        <dbReference type="Proteomes" id="UP001346149"/>
    </source>
</evidence>
<protein>
    <submittedName>
        <fullName evidence="1">Uncharacterized protein</fullName>
    </submittedName>
</protein>
<organism evidence="1 2">
    <name type="scientific">Trapa natans</name>
    <name type="common">Water chestnut</name>
    <dbReference type="NCBI Taxonomy" id="22666"/>
    <lineage>
        <taxon>Eukaryota</taxon>
        <taxon>Viridiplantae</taxon>
        <taxon>Streptophyta</taxon>
        <taxon>Embryophyta</taxon>
        <taxon>Tracheophyta</taxon>
        <taxon>Spermatophyta</taxon>
        <taxon>Magnoliopsida</taxon>
        <taxon>eudicotyledons</taxon>
        <taxon>Gunneridae</taxon>
        <taxon>Pentapetalae</taxon>
        <taxon>rosids</taxon>
        <taxon>malvids</taxon>
        <taxon>Myrtales</taxon>
        <taxon>Lythraceae</taxon>
        <taxon>Trapa</taxon>
    </lineage>
</organism>
<sequence>MIALDGRFDCSIAQIRRPFHSQWAEAINDSTTIMSSIFQQQCQIMRPALEFLELLPNATNVNREICYVADEVVVNPIPSQTTGKDPFFIGTRSPESYFQNRDEFHETIFRGSIYRRVHAHGAAAAELRPEHGSFSSSSRTFQ</sequence>
<gene>
    <name evidence="1" type="ORF">SAY86_001630</name>
</gene>
<comment type="caution">
    <text evidence="1">The sequence shown here is derived from an EMBL/GenBank/DDBJ whole genome shotgun (WGS) entry which is preliminary data.</text>
</comment>
<name>A0AAN7LQ94_TRANT</name>
<reference evidence="1 2" key="1">
    <citation type="journal article" date="2023" name="Hortic Res">
        <title>Pangenome of water caltrop reveals structural variations and asymmetric subgenome divergence after allopolyploidization.</title>
        <authorList>
            <person name="Zhang X."/>
            <person name="Chen Y."/>
            <person name="Wang L."/>
            <person name="Yuan Y."/>
            <person name="Fang M."/>
            <person name="Shi L."/>
            <person name="Lu R."/>
            <person name="Comes H.P."/>
            <person name="Ma Y."/>
            <person name="Chen Y."/>
            <person name="Huang G."/>
            <person name="Zhou Y."/>
            <person name="Zheng Z."/>
            <person name="Qiu Y."/>
        </authorList>
    </citation>
    <scope>NUCLEOTIDE SEQUENCE [LARGE SCALE GENOMIC DNA]</scope>
    <source>
        <strain evidence="1">F231</strain>
    </source>
</reference>
<dbReference type="EMBL" id="JAXQNO010000013">
    <property type="protein sequence ID" value="KAK4784941.1"/>
    <property type="molecule type" value="Genomic_DNA"/>
</dbReference>
<evidence type="ECO:0000313" key="1">
    <source>
        <dbReference type="EMBL" id="KAK4784941.1"/>
    </source>
</evidence>